<gene>
    <name evidence="1" type="ORF">EPA93_15575</name>
</gene>
<sequence length="82" mass="9841">MELPIPISKHCFLAFRSWRPDPWRKQRQDCWDSPPESIRESVRDYLLQQLHCKVRRYGMYEMVRLSVQSPSTVRTTSSSRLS</sequence>
<organism evidence="1 2">
    <name type="scientific">Ktedonosporobacter rubrisoli</name>
    <dbReference type="NCBI Taxonomy" id="2509675"/>
    <lineage>
        <taxon>Bacteria</taxon>
        <taxon>Bacillati</taxon>
        <taxon>Chloroflexota</taxon>
        <taxon>Ktedonobacteria</taxon>
        <taxon>Ktedonobacterales</taxon>
        <taxon>Ktedonosporobacteraceae</taxon>
        <taxon>Ktedonosporobacter</taxon>
    </lineage>
</organism>
<name>A0A4P6JPY4_KTERU</name>
<dbReference type="Proteomes" id="UP000290365">
    <property type="component" value="Chromosome"/>
</dbReference>
<dbReference type="KEGG" id="kbs:EPA93_15575"/>
<evidence type="ECO:0000313" key="1">
    <source>
        <dbReference type="EMBL" id="QBD77334.1"/>
    </source>
</evidence>
<proteinExistence type="predicted"/>
<accession>A0A4P6JPY4</accession>
<dbReference type="AlphaFoldDB" id="A0A4P6JPY4"/>
<dbReference type="RefSeq" id="WP_129888391.1">
    <property type="nucleotide sequence ID" value="NZ_CP035758.1"/>
</dbReference>
<evidence type="ECO:0000313" key="2">
    <source>
        <dbReference type="Proteomes" id="UP000290365"/>
    </source>
</evidence>
<keyword evidence="2" id="KW-1185">Reference proteome</keyword>
<reference evidence="1 2" key="1">
    <citation type="submission" date="2019-01" db="EMBL/GenBank/DDBJ databases">
        <title>Ktedonosporobacter rubrisoli SCAWS-G2.</title>
        <authorList>
            <person name="Huang Y."/>
            <person name="Yan B."/>
        </authorList>
    </citation>
    <scope>NUCLEOTIDE SEQUENCE [LARGE SCALE GENOMIC DNA]</scope>
    <source>
        <strain evidence="1 2">SCAWS-G2</strain>
    </source>
</reference>
<protein>
    <submittedName>
        <fullName evidence="1">Uncharacterized protein</fullName>
    </submittedName>
</protein>
<dbReference type="EMBL" id="CP035758">
    <property type="protein sequence ID" value="QBD77334.1"/>
    <property type="molecule type" value="Genomic_DNA"/>
</dbReference>